<keyword evidence="3" id="KW-1185">Reference proteome</keyword>
<reference evidence="2" key="1">
    <citation type="journal article" date="2019" name="bioRxiv">
        <title>The Genome of the Zebra Mussel, Dreissena polymorpha: A Resource for Invasive Species Research.</title>
        <authorList>
            <person name="McCartney M.A."/>
            <person name="Auch B."/>
            <person name="Kono T."/>
            <person name="Mallez S."/>
            <person name="Zhang Y."/>
            <person name="Obille A."/>
            <person name="Becker A."/>
            <person name="Abrahante J.E."/>
            <person name="Garbe J."/>
            <person name="Badalamenti J.P."/>
            <person name="Herman A."/>
            <person name="Mangelson H."/>
            <person name="Liachko I."/>
            <person name="Sullivan S."/>
            <person name="Sone E.D."/>
            <person name="Koren S."/>
            <person name="Silverstein K.A.T."/>
            <person name="Beckman K.B."/>
            <person name="Gohl D.M."/>
        </authorList>
    </citation>
    <scope>NUCLEOTIDE SEQUENCE</scope>
    <source>
        <strain evidence="2">Duluth1</strain>
        <tissue evidence="2">Whole animal</tissue>
    </source>
</reference>
<dbReference type="EMBL" id="JAIWYP010000010">
    <property type="protein sequence ID" value="KAH3749726.1"/>
    <property type="molecule type" value="Genomic_DNA"/>
</dbReference>
<dbReference type="Pfam" id="PF05729">
    <property type="entry name" value="NACHT"/>
    <property type="match status" value="1"/>
</dbReference>
<comment type="caution">
    <text evidence="2">The sequence shown here is derived from an EMBL/GenBank/DDBJ whole genome shotgun (WGS) entry which is preliminary data.</text>
</comment>
<evidence type="ECO:0000313" key="3">
    <source>
        <dbReference type="Proteomes" id="UP000828390"/>
    </source>
</evidence>
<dbReference type="SUPFAM" id="SSF52540">
    <property type="entry name" value="P-loop containing nucleoside triphosphate hydrolases"/>
    <property type="match status" value="1"/>
</dbReference>
<dbReference type="PANTHER" id="PTHR46312">
    <property type="entry name" value="NACHT DOMAIN-CONTAINING PROTEIN"/>
    <property type="match status" value="1"/>
</dbReference>
<reference evidence="2" key="2">
    <citation type="submission" date="2020-11" db="EMBL/GenBank/DDBJ databases">
        <authorList>
            <person name="McCartney M.A."/>
            <person name="Auch B."/>
            <person name="Kono T."/>
            <person name="Mallez S."/>
            <person name="Becker A."/>
            <person name="Gohl D.M."/>
            <person name="Silverstein K.A.T."/>
            <person name="Koren S."/>
            <person name="Bechman K.B."/>
            <person name="Herman A."/>
            <person name="Abrahante J.E."/>
            <person name="Garbe J."/>
        </authorList>
    </citation>
    <scope>NUCLEOTIDE SEQUENCE</scope>
    <source>
        <strain evidence="2">Duluth1</strain>
        <tissue evidence="2">Whole animal</tissue>
    </source>
</reference>
<name>A0A9D4I4D2_DREPO</name>
<gene>
    <name evidence="2" type="ORF">DPMN_184236</name>
</gene>
<dbReference type="InterPro" id="IPR027417">
    <property type="entry name" value="P-loop_NTPase"/>
</dbReference>
<dbReference type="OrthoDB" id="120976at2759"/>
<protein>
    <recommendedName>
        <fullName evidence="1">NACHT domain-containing protein</fullName>
    </recommendedName>
</protein>
<evidence type="ECO:0000259" key="1">
    <source>
        <dbReference type="PROSITE" id="PS50837"/>
    </source>
</evidence>
<feature type="domain" description="NACHT" evidence="1">
    <location>
        <begin position="378"/>
        <end position="479"/>
    </location>
</feature>
<proteinExistence type="predicted"/>
<dbReference type="SUPFAM" id="SSF52047">
    <property type="entry name" value="RNI-like"/>
    <property type="match status" value="1"/>
</dbReference>
<dbReference type="PANTHER" id="PTHR46312:SF2">
    <property type="entry name" value="NUCLEOTIDE-BINDING OLIGOMERIZATION DOMAIN-CONTAINING PROTEIN 2-LIKE"/>
    <property type="match status" value="1"/>
</dbReference>
<organism evidence="2 3">
    <name type="scientific">Dreissena polymorpha</name>
    <name type="common">Zebra mussel</name>
    <name type="synonym">Mytilus polymorpha</name>
    <dbReference type="NCBI Taxonomy" id="45954"/>
    <lineage>
        <taxon>Eukaryota</taxon>
        <taxon>Metazoa</taxon>
        <taxon>Spiralia</taxon>
        <taxon>Lophotrochozoa</taxon>
        <taxon>Mollusca</taxon>
        <taxon>Bivalvia</taxon>
        <taxon>Autobranchia</taxon>
        <taxon>Heteroconchia</taxon>
        <taxon>Euheterodonta</taxon>
        <taxon>Imparidentia</taxon>
        <taxon>Neoheterodontei</taxon>
        <taxon>Myida</taxon>
        <taxon>Dreissenoidea</taxon>
        <taxon>Dreissenidae</taxon>
        <taxon>Dreissena</taxon>
    </lineage>
</organism>
<dbReference type="InterPro" id="IPR027897">
    <property type="entry name" value="DUF4559"/>
</dbReference>
<dbReference type="InterPro" id="IPR007111">
    <property type="entry name" value="NACHT_NTPase"/>
</dbReference>
<dbReference type="Proteomes" id="UP000828390">
    <property type="component" value="Unassembled WGS sequence"/>
</dbReference>
<dbReference type="Pfam" id="PF15112">
    <property type="entry name" value="DUF4559"/>
    <property type="match status" value="1"/>
</dbReference>
<sequence>MTDLKEKISDHKMVNLIKCILAGFVTREALIPFVTNVMEDVKECLRRQTKNVTCGICSTPNVIDCPAKGTCNIYQRKCSFHLKHKFKKCVSGVCQTLRDAISKLHRHENPTWCNTDATIWLKEPWEVAKCFLPPKGYVGKASADETDINGIINLIINCRHFDNEIGDDLRKQENVCTIVREKMRDIRHASQTDVSDDVMHDVINALTNLLKDIRRPDSVPECIKAIHKLNEIEQDDYDIKSESIDVQNDVLKELVSLNVEDKVEYLYHHFSKKLQILSTEIAKMKDAPETNHARLTEDFQEDLKNFYIKFKNQLPIYPLPPRVKGTVEHLYVTPNVIRLDHGKFNRESQHRRHSFRKSYSADELHLSDVLLDHGNIVNVVYIEGEPGVGKTAFCVKTALAWASNHDPTDTDRFFQSETLGQFKFVFLVFLRDFSGRECDIDKMIYHHILANLPAKYTDQFLQRVLDEEVCLIILDGLDEWRHRNNSDCYCGAQTMIPRRRMRDKCLVLTTTRPWKMAFARMSSDIEIERVFEITGVKDPRDLAEKVIQCLNKKTGRNVLPDDFFNSVEDHNLTHCLNVPVLNMQLLYLWYTGGKLGSSVCDIYRNMIDMLFGQLRMRMSSGSDMEQLRDDANDKTQDDLLEKLQKLAFDTLIDHERESSIVFDQSVVDKALNSEEKKKALQVGILTQRSFLQPNAQHGSVLSFLHKTFQEFLAARHIAKSVSQTNNLKKSIANLDGHLLKIHDIATFFEFLCGIDSEKAVAFSASLMNFVSNDCEANLNAIGTENSVQDLQNLHIIQQAQDLVLKGLRESKSNQHEAHLYLTHVTDRHVKNTEVWRELVKRNETRIVSVYLEELNDKPTIDVFRSVFSSSNDTLVYVTLKERCTEIDLSVCRHLKYLCIAGEKEPAKTTASTESMITCSLERVSEVTEKVMFAALSKNSECLQNLHVHQCKHTNDLVNMLPELTHLKRLKICHIDFTKEPIERLSGTLTYVYFELVTINVVTIERLTMLYEGSNHSVTFKLKECNVVPHQEFIAFKKKISSSNKYNVMKDGYKMQAQNLPLDYVFDGMDEMYVFKYSLNPNTKLNTDDSKCTTLYDRTVSSV</sequence>
<accession>A0A9D4I4D2</accession>
<evidence type="ECO:0000313" key="2">
    <source>
        <dbReference type="EMBL" id="KAH3749726.1"/>
    </source>
</evidence>
<dbReference type="PROSITE" id="PS50837">
    <property type="entry name" value="NACHT"/>
    <property type="match status" value="1"/>
</dbReference>
<dbReference type="Gene3D" id="3.40.50.300">
    <property type="entry name" value="P-loop containing nucleotide triphosphate hydrolases"/>
    <property type="match status" value="1"/>
</dbReference>
<dbReference type="AlphaFoldDB" id="A0A9D4I4D2"/>